<evidence type="ECO:0000256" key="2">
    <source>
        <dbReference type="ARBA" id="ARBA00022723"/>
    </source>
</evidence>
<keyword evidence="2 4" id="KW-0479">Metal-binding</keyword>
<dbReference type="InterPro" id="IPR027443">
    <property type="entry name" value="IPNS-like_sf"/>
</dbReference>
<dbReference type="InterPro" id="IPR005123">
    <property type="entry name" value="Oxoglu/Fe-dep_dioxygenase_dom"/>
</dbReference>
<dbReference type="Pfam" id="PF14226">
    <property type="entry name" value="DIOX_N"/>
    <property type="match status" value="1"/>
</dbReference>
<evidence type="ECO:0000313" key="7">
    <source>
        <dbReference type="Proteomes" id="UP000886520"/>
    </source>
</evidence>
<evidence type="ECO:0000259" key="5">
    <source>
        <dbReference type="PROSITE" id="PS51471"/>
    </source>
</evidence>
<sequence length="268" mass="29427">MAREACAEDGKSVDADVVGAQDVSKVPTTFVVPAQLRPHPVCSIHIPLIDLSRFSDADGRSDVLKQIHRACCDWGFFQVLNHGVSLDVLHSFRTRLHEFFAMPTSAKRELGLVIGDTGQGYGAGFVDPKSGTTEWKDFLIFYTNPPTDRDYSKWPPSLRDDIELVGGQMLALSRQLLVICSENLGLPSSAIEDAMDVLHQKILVAHYPACPQPELAMGSCEHTDVGTITCVWQASEDVVALQVLKDEQWHSVEPFPGAIVVNVGDQME</sequence>
<dbReference type="InterPro" id="IPR050295">
    <property type="entry name" value="Plant_2OG-oxidoreductases"/>
</dbReference>
<protein>
    <recommendedName>
        <fullName evidence="5">Fe2OG dioxygenase domain-containing protein</fullName>
    </recommendedName>
</protein>
<gene>
    <name evidence="6" type="ORF">GOP47_0008649</name>
</gene>
<evidence type="ECO:0000256" key="3">
    <source>
        <dbReference type="ARBA" id="ARBA00023004"/>
    </source>
</evidence>
<dbReference type="Proteomes" id="UP000886520">
    <property type="component" value="Chromosome 8"/>
</dbReference>
<dbReference type="Pfam" id="PF03171">
    <property type="entry name" value="2OG-FeII_Oxy"/>
    <property type="match status" value="1"/>
</dbReference>
<dbReference type="PANTHER" id="PTHR47991">
    <property type="entry name" value="OXOGLUTARATE/IRON-DEPENDENT DIOXYGENASE"/>
    <property type="match status" value="1"/>
</dbReference>
<feature type="domain" description="Fe2OG dioxygenase" evidence="5">
    <location>
        <begin position="198"/>
        <end position="268"/>
    </location>
</feature>
<accession>A0A9D4ZID6</accession>
<name>A0A9D4ZID6_ADICA</name>
<comment type="similarity">
    <text evidence="1 4">Belongs to the iron/ascorbate-dependent oxidoreductase family.</text>
</comment>
<dbReference type="GO" id="GO:0016491">
    <property type="term" value="F:oxidoreductase activity"/>
    <property type="evidence" value="ECO:0007669"/>
    <property type="project" value="UniProtKB-KW"/>
</dbReference>
<organism evidence="6 7">
    <name type="scientific">Adiantum capillus-veneris</name>
    <name type="common">Maidenhair fern</name>
    <dbReference type="NCBI Taxonomy" id="13818"/>
    <lineage>
        <taxon>Eukaryota</taxon>
        <taxon>Viridiplantae</taxon>
        <taxon>Streptophyta</taxon>
        <taxon>Embryophyta</taxon>
        <taxon>Tracheophyta</taxon>
        <taxon>Polypodiopsida</taxon>
        <taxon>Polypodiidae</taxon>
        <taxon>Polypodiales</taxon>
        <taxon>Pteridineae</taxon>
        <taxon>Pteridaceae</taxon>
        <taxon>Vittarioideae</taxon>
        <taxon>Adiantum</taxon>
    </lineage>
</organism>
<dbReference type="SUPFAM" id="SSF51197">
    <property type="entry name" value="Clavaminate synthase-like"/>
    <property type="match status" value="1"/>
</dbReference>
<keyword evidence="3 4" id="KW-0408">Iron</keyword>
<evidence type="ECO:0000256" key="1">
    <source>
        <dbReference type="ARBA" id="ARBA00008056"/>
    </source>
</evidence>
<evidence type="ECO:0000256" key="4">
    <source>
        <dbReference type="RuleBase" id="RU003682"/>
    </source>
</evidence>
<feature type="non-terminal residue" evidence="6">
    <location>
        <position position="268"/>
    </location>
</feature>
<dbReference type="InterPro" id="IPR044861">
    <property type="entry name" value="IPNS-like_FE2OG_OXY"/>
</dbReference>
<dbReference type="PROSITE" id="PS51471">
    <property type="entry name" value="FE2OG_OXY"/>
    <property type="match status" value="1"/>
</dbReference>
<proteinExistence type="inferred from homology"/>
<reference evidence="6" key="1">
    <citation type="submission" date="2021-01" db="EMBL/GenBank/DDBJ databases">
        <title>Adiantum capillus-veneris genome.</title>
        <authorList>
            <person name="Fang Y."/>
            <person name="Liao Q."/>
        </authorList>
    </citation>
    <scope>NUCLEOTIDE SEQUENCE</scope>
    <source>
        <strain evidence="6">H3</strain>
        <tissue evidence="6">Leaf</tissue>
    </source>
</reference>
<dbReference type="OrthoDB" id="406156at2759"/>
<dbReference type="AlphaFoldDB" id="A0A9D4ZID6"/>
<keyword evidence="7" id="KW-1185">Reference proteome</keyword>
<dbReference type="GO" id="GO:0046872">
    <property type="term" value="F:metal ion binding"/>
    <property type="evidence" value="ECO:0007669"/>
    <property type="project" value="UniProtKB-KW"/>
</dbReference>
<evidence type="ECO:0000313" key="6">
    <source>
        <dbReference type="EMBL" id="KAI5076584.1"/>
    </source>
</evidence>
<dbReference type="EMBL" id="JABFUD020000008">
    <property type="protein sequence ID" value="KAI5076584.1"/>
    <property type="molecule type" value="Genomic_DNA"/>
</dbReference>
<dbReference type="InterPro" id="IPR026992">
    <property type="entry name" value="DIOX_N"/>
</dbReference>
<dbReference type="Gene3D" id="2.60.120.330">
    <property type="entry name" value="B-lactam Antibiotic, Isopenicillin N Synthase, Chain"/>
    <property type="match status" value="1"/>
</dbReference>
<keyword evidence="4" id="KW-0560">Oxidoreductase</keyword>
<comment type="caution">
    <text evidence="6">The sequence shown here is derived from an EMBL/GenBank/DDBJ whole genome shotgun (WGS) entry which is preliminary data.</text>
</comment>